<evidence type="ECO:0000256" key="6">
    <source>
        <dbReference type="ARBA" id="ARBA00022989"/>
    </source>
</evidence>
<evidence type="ECO:0000256" key="9">
    <source>
        <dbReference type="SAM" id="Phobius"/>
    </source>
</evidence>
<dbReference type="KEGG" id="lbe:MOO44_01185"/>
<dbReference type="RefSeq" id="WP_260115772.1">
    <property type="nucleotide sequence ID" value="NZ_CP093360.1"/>
</dbReference>
<protein>
    <submittedName>
        <fullName evidence="11">Glycosyltransferase</fullName>
        <ecNumber evidence="11">2.4.-.-</ecNumber>
    </submittedName>
</protein>
<evidence type="ECO:0000256" key="8">
    <source>
        <dbReference type="ARBA" id="ARBA00038152"/>
    </source>
</evidence>
<dbReference type="EC" id="2.4.-.-" evidence="11"/>
<dbReference type="InterPro" id="IPR029044">
    <property type="entry name" value="Nucleotide-diphossugar_trans"/>
</dbReference>
<dbReference type="GO" id="GO:0016757">
    <property type="term" value="F:glycosyltransferase activity"/>
    <property type="evidence" value="ECO:0007669"/>
    <property type="project" value="UniProtKB-KW"/>
</dbReference>
<dbReference type="Proteomes" id="UP000831181">
    <property type="component" value="Plasmid p1unnamed"/>
</dbReference>
<evidence type="ECO:0000256" key="3">
    <source>
        <dbReference type="ARBA" id="ARBA00022676"/>
    </source>
</evidence>
<dbReference type="FunFam" id="3.90.550.10:FF:000079">
    <property type="entry name" value="Probable glycosyl transferase"/>
    <property type="match status" value="1"/>
</dbReference>
<evidence type="ECO:0000256" key="7">
    <source>
        <dbReference type="ARBA" id="ARBA00023136"/>
    </source>
</evidence>
<proteinExistence type="inferred from homology"/>
<keyword evidence="5 9" id="KW-0812">Transmembrane</keyword>
<dbReference type="GO" id="GO:0005886">
    <property type="term" value="C:plasma membrane"/>
    <property type="evidence" value="ECO:0007669"/>
    <property type="project" value="UniProtKB-SubCell"/>
</dbReference>
<dbReference type="AlphaFoldDB" id="A0A976X4I0"/>
<evidence type="ECO:0000313" key="11">
    <source>
        <dbReference type="EMBL" id="UQS85963.1"/>
    </source>
</evidence>
<sequence>MARNENPLISIVLPVYNEEAGIQHTIEILENYVASQPEEYEILFVDDGCVDRSAAMIQEAEQQYDNIRLVQFSRNFGHQIAITAGIRYASGDAVVVMDADLQDPPSVIPAMVKQWQDGYDVVYGKRLQRDGESWFKKFSASAFYRILHRLANIDIPLDTGDFRLMDRRVVNVLAKMDEPDPFVRGMVSWVGFKQTAVEYERDERTAGTTKYPLSKMLHLSMNGITSFSDVPLKLVNVIGAIVIAIGLVYGFISLFTGFATLQFAIVSMFELFGISLLMVGIVSAYLYRIFETSRERPLYVVAKTSGFKHPRQHQPQPIIKKVKSM</sequence>
<keyword evidence="4 11" id="KW-0808">Transferase</keyword>
<evidence type="ECO:0000256" key="4">
    <source>
        <dbReference type="ARBA" id="ARBA00022679"/>
    </source>
</evidence>
<comment type="subcellular location">
    <subcellularLocation>
        <location evidence="1">Cell membrane</location>
        <topology evidence="1">Multi-pass membrane protein</topology>
    </subcellularLocation>
</comment>
<keyword evidence="12" id="KW-1185">Reference proteome</keyword>
<evidence type="ECO:0000256" key="1">
    <source>
        <dbReference type="ARBA" id="ARBA00004651"/>
    </source>
</evidence>
<keyword evidence="2" id="KW-1003">Cell membrane</keyword>
<organism evidence="11 12">
    <name type="scientific">Nicoliella spurrieriana</name>
    <dbReference type="NCBI Taxonomy" id="2925830"/>
    <lineage>
        <taxon>Bacteria</taxon>
        <taxon>Bacillati</taxon>
        <taxon>Bacillota</taxon>
        <taxon>Bacilli</taxon>
        <taxon>Lactobacillales</taxon>
        <taxon>Lactobacillaceae</taxon>
        <taxon>Nicoliella</taxon>
    </lineage>
</organism>
<name>A0A976X4I0_9LACO</name>
<feature type="domain" description="Glycosyltransferase 2-like" evidence="10">
    <location>
        <begin position="10"/>
        <end position="170"/>
    </location>
</feature>
<dbReference type="PANTHER" id="PTHR48090">
    <property type="entry name" value="UNDECAPRENYL-PHOSPHATE 4-DEOXY-4-FORMAMIDO-L-ARABINOSE TRANSFERASE-RELATED"/>
    <property type="match status" value="1"/>
</dbReference>
<gene>
    <name evidence="11" type="ORF">MOO44_01185</name>
</gene>
<dbReference type="Pfam" id="PF00535">
    <property type="entry name" value="Glycos_transf_2"/>
    <property type="match status" value="1"/>
</dbReference>
<comment type="similarity">
    <text evidence="8">Belongs to the glycosyltransferase 2 family. GtrB subfamily.</text>
</comment>
<keyword evidence="3 11" id="KW-0328">Glycosyltransferase</keyword>
<dbReference type="InterPro" id="IPR001173">
    <property type="entry name" value="Glyco_trans_2-like"/>
</dbReference>
<keyword evidence="11" id="KW-0614">Plasmid</keyword>
<feature type="transmembrane region" description="Helical" evidence="9">
    <location>
        <begin position="261"/>
        <end position="287"/>
    </location>
</feature>
<evidence type="ECO:0000259" key="10">
    <source>
        <dbReference type="Pfam" id="PF00535"/>
    </source>
</evidence>
<accession>A0A976X4I0</accession>
<reference evidence="11" key="1">
    <citation type="journal article" date="2022" name="Int. J. Syst. Evol. Microbiol.">
        <title>Apilactobacillus apisilvae sp. nov., Nicolia spurrieriana gen. nov. sp. nov., Bombilactobacillus folatiphilus sp. nov. and Bombilactobacillus thymidiniphilus sp. nov., four new lactic acid bacterial isolates from stingless bees Tetragonula carbonaria and Austroplebeia australis.</title>
        <authorList>
            <person name="Oliphant S.A."/>
            <person name="Watson-Haigh N.S."/>
            <person name="Sumby K.M."/>
            <person name="Gardner J."/>
            <person name="Groom S."/>
            <person name="Jiranek V."/>
        </authorList>
    </citation>
    <scope>NUCLEOTIDE SEQUENCE</scope>
    <source>
        <strain evidence="11">SGEP1_A5</strain>
    </source>
</reference>
<dbReference type="Gene3D" id="3.90.550.10">
    <property type="entry name" value="Spore Coat Polysaccharide Biosynthesis Protein SpsA, Chain A"/>
    <property type="match status" value="1"/>
</dbReference>
<feature type="transmembrane region" description="Helical" evidence="9">
    <location>
        <begin position="234"/>
        <end position="255"/>
    </location>
</feature>
<keyword evidence="7 9" id="KW-0472">Membrane</keyword>
<dbReference type="SUPFAM" id="SSF53448">
    <property type="entry name" value="Nucleotide-diphospho-sugar transferases"/>
    <property type="match status" value="1"/>
</dbReference>
<geneLocation type="plasmid" evidence="11 12">
    <name>p1unnamed</name>
</geneLocation>
<keyword evidence="6 9" id="KW-1133">Transmembrane helix</keyword>
<dbReference type="PANTHER" id="PTHR48090:SF1">
    <property type="entry name" value="PROPHAGE BACTOPRENOL GLUCOSYL TRANSFERASE HOMOLOG"/>
    <property type="match status" value="1"/>
</dbReference>
<evidence type="ECO:0000256" key="5">
    <source>
        <dbReference type="ARBA" id="ARBA00022692"/>
    </source>
</evidence>
<evidence type="ECO:0000256" key="2">
    <source>
        <dbReference type="ARBA" id="ARBA00022475"/>
    </source>
</evidence>
<dbReference type="EMBL" id="CP093360">
    <property type="protein sequence ID" value="UQS85963.1"/>
    <property type="molecule type" value="Genomic_DNA"/>
</dbReference>
<dbReference type="InterPro" id="IPR050256">
    <property type="entry name" value="Glycosyltransferase_2"/>
</dbReference>
<evidence type="ECO:0000313" key="12">
    <source>
        <dbReference type="Proteomes" id="UP000831181"/>
    </source>
</evidence>
<dbReference type="CDD" id="cd04187">
    <property type="entry name" value="DPM1_like_bac"/>
    <property type="match status" value="1"/>
</dbReference>